<dbReference type="PROSITE" id="PS50887">
    <property type="entry name" value="GGDEF"/>
    <property type="match status" value="1"/>
</dbReference>
<feature type="transmembrane region" description="Helical" evidence="3">
    <location>
        <begin position="252"/>
        <end position="272"/>
    </location>
</feature>
<dbReference type="EC" id="2.7.7.65" evidence="1"/>
<dbReference type="PANTHER" id="PTHR45138">
    <property type="entry name" value="REGULATORY COMPONENTS OF SENSORY TRANSDUCTION SYSTEM"/>
    <property type="match status" value="1"/>
</dbReference>
<dbReference type="SUPFAM" id="SSF55073">
    <property type="entry name" value="Nucleotide cyclase"/>
    <property type="match status" value="1"/>
</dbReference>
<evidence type="ECO:0000313" key="6">
    <source>
        <dbReference type="Proteomes" id="UP000887104"/>
    </source>
</evidence>
<sequence>MQLPLIENSLVKLSEQELTSLSYAFQQMRKPLQTINYDYAVWDRTYSYMKSNSASAKKYYEKHEYSDDTFKSLKVDGVFIFDTQNLPVFSKGFNHRNDIPLTFELMDFKRHPQNIALSPQTKQAFPPISSPLDSPNDVPSIHGVIATRYGPAIYSSTSILKSDRSGAQLGYLVFIRLIDEGFITELSQYTAAGVEMAMADATDANLTRLGANTKLNKLTATSERLITNVDGKPLLKLVLYHTNNQPPPMLDYSVFILLAEMSLLLILAYFLYSYLLINPVRKLAADIKEMDKSRDIKKLKYHYPITELVKVATHFNALMGTIKEQTKQLNEQVFIDKLTNIPNRRGFEQRLETYCQLLARQQIGFTLIIADVDHFKEYNDTLGHFAGDEALIKVAQTLSQQFYRAEDICARFGGEEFIMLFRDIPDEPLQRKLDAMLHSFTELALPHPSSATADVVTVSLGVCKVIAVEDFQFRSDANIIGRQAALLADKALYKAKSMGRNQYTKVEVSVTQIENLEQDTPTNLP</sequence>
<proteinExistence type="predicted"/>
<dbReference type="EMBL" id="BPEY01000067">
    <property type="protein sequence ID" value="GIU49286.1"/>
    <property type="molecule type" value="Genomic_DNA"/>
</dbReference>
<accession>A0ABQ4PM57</accession>
<protein>
    <recommendedName>
        <fullName evidence="1">diguanylate cyclase</fullName>
        <ecNumber evidence="1">2.7.7.65</ecNumber>
    </recommendedName>
</protein>
<evidence type="ECO:0000313" key="5">
    <source>
        <dbReference type="EMBL" id="GIU49286.1"/>
    </source>
</evidence>
<comment type="caution">
    <text evidence="5">The sequence shown here is derived from an EMBL/GenBank/DDBJ whole genome shotgun (WGS) entry which is preliminary data.</text>
</comment>
<evidence type="ECO:0000256" key="3">
    <source>
        <dbReference type="SAM" id="Phobius"/>
    </source>
</evidence>
<dbReference type="Gene3D" id="3.30.70.270">
    <property type="match status" value="1"/>
</dbReference>
<dbReference type="RefSeq" id="WP_246616207.1">
    <property type="nucleotide sequence ID" value="NZ_BPEY01000067.1"/>
</dbReference>
<dbReference type="PANTHER" id="PTHR45138:SF9">
    <property type="entry name" value="DIGUANYLATE CYCLASE DGCM-RELATED"/>
    <property type="match status" value="1"/>
</dbReference>
<gene>
    <name evidence="5" type="ORF">TUM4438_32560</name>
</gene>
<dbReference type="InterPro" id="IPR029787">
    <property type="entry name" value="Nucleotide_cyclase"/>
</dbReference>
<comment type="catalytic activity">
    <reaction evidence="2">
        <text>2 GTP = 3',3'-c-di-GMP + 2 diphosphate</text>
        <dbReference type="Rhea" id="RHEA:24898"/>
        <dbReference type="ChEBI" id="CHEBI:33019"/>
        <dbReference type="ChEBI" id="CHEBI:37565"/>
        <dbReference type="ChEBI" id="CHEBI:58805"/>
        <dbReference type="EC" id="2.7.7.65"/>
    </reaction>
</comment>
<name>A0ABQ4PM57_9GAMM</name>
<evidence type="ECO:0000256" key="1">
    <source>
        <dbReference type="ARBA" id="ARBA00012528"/>
    </source>
</evidence>
<keyword evidence="3" id="KW-0812">Transmembrane</keyword>
<evidence type="ECO:0000256" key="2">
    <source>
        <dbReference type="ARBA" id="ARBA00034247"/>
    </source>
</evidence>
<keyword evidence="3" id="KW-1133">Transmembrane helix</keyword>
<dbReference type="InterPro" id="IPR000160">
    <property type="entry name" value="GGDEF_dom"/>
</dbReference>
<dbReference type="InterPro" id="IPR007892">
    <property type="entry name" value="CHASE4"/>
</dbReference>
<dbReference type="Pfam" id="PF05228">
    <property type="entry name" value="CHASE4"/>
    <property type="match status" value="1"/>
</dbReference>
<evidence type="ECO:0000259" key="4">
    <source>
        <dbReference type="PROSITE" id="PS50887"/>
    </source>
</evidence>
<dbReference type="InterPro" id="IPR043128">
    <property type="entry name" value="Rev_trsase/Diguanyl_cyclase"/>
</dbReference>
<dbReference type="Proteomes" id="UP000887104">
    <property type="component" value="Unassembled WGS sequence"/>
</dbReference>
<organism evidence="5 6">
    <name type="scientific">Shewanella sairae</name>
    <dbReference type="NCBI Taxonomy" id="190310"/>
    <lineage>
        <taxon>Bacteria</taxon>
        <taxon>Pseudomonadati</taxon>
        <taxon>Pseudomonadota</taxon>
        <taxon>Gammaproteobacteria</taxon>
        <taxon>Alteromonadales</taxon>
        <taxon>Shewanellaceae</taxon>
        <taxon>Shewanella</taxon>
    </lineage>
</organism>
<reference evidence="5" key="1">
    <citation type="submission" date="2021-05" db="EMBL/GenBank/DDBJ databases">
        <title>Molecular characterization for Shewanella algae harboring chromosomal blaOXA-55-like strains isolated from clinical and environment sample.</title>
        <authorList>
            <person name="Ohama Y."/>
            <person name="Aoki K."/>
            <person name="Harada S."/>
            <person name="Moriya K."/>
            <person name="Ishii Y."/>
            <person name="Tateda K."/>
        </authorList>
    </citation>
    <scope>NUCLEOTIDE SEQUENCE</scope>
    <source>
        <strain evidence="5">JCM 11563</strain>
    </source>
</reference>
<dbReference type="InterPro" id="IPR050469">
    <property type="entry name" value="Diguanylate_Cyclase"/>
</dbReference>
<dbReference type="SMART" id="SM00267">
    <property type="entry name" value="GGDEF"/>
    <property type="match status" value="1"/>
</dbReference>
<keyword evidence="6" id="KW-1185">Reference proteome</keyword>
<dbReference type="NCBIfam" id="TIGR00254">
    <property type="entry name" value="GGDEF"/>
    <property type="match status" value="1"/>
</dbReference>
<keyword evidence="3" id="KW-0472">Membrane</keyword>
<dbReference type="CDD" id="cd01949">
    <property type="entry name" value="GGDEF"/>
    <property type="match status" value="1"/>
</dbReference>
<dbReference type="Pfam" id="PF00990">
    <property type="entry name" value="GGDEF"/>
    <property type="match status" value="1"/>
</dbReference>
<feature type="domain" description="GGDEF" evidence="4">
    <location>
        <begin position="363"/>
        <end position="508"/>
    </location>
</feature>